<comment type="caution">
    <text evidence="2">The sequence shown here is derived from an EMBL/GenBank/DDBJ whole genome shotgun (WGS) entry which is preliminary data.</text>
</comment>
<organism evidence="2 3">
    <name type="scientific">Hydrogeniiclostridium mannosilyticum</name>
    <dbReference type="NCBI Taxonomy" id="2764322"/>
    <lineage>
        <taxon>Bacteria</taxon>
        <taxon>Bacillati</taxon>
        <taxon>Bacillota</taxon>
        <taxon>Clostridia</taxon>
        <taxon>Eubacteriales</taxon>
        <taxon>Acutalibacteraceae</taxon>
        <taxon>Hydrogeniiclostridium</taxon>
    </lineage>
</organism>
<keyword evidence="1" id="KW-1133">Transmembrane helix</keyword>
<accession>A0A328UEQ0</accession>
<sequence>MHSIWLQRLSNLLCVKSIVTIILTIVFACLAITGKVSEQDFLTVFSVVIAFYFGTQSQRLNEKISERTGLNK</sequence>
<evidence type="ECO:0000313" key="3">
    <source>
        <dbReference type="Proteomes" id="UP000249377"/>
    </source>
</evidence>
<dbReference type="Proteomes" id="UP000249377">
    <property type="component" value="Unassembled WGS sequence"/>
</dbReference>
<reference evidence="2 3" key="1">
    <citation type="submission" date="2018-06" db="EMBL/GenBank/DDBJ databases">
        <title>Noncontiguous genome sequence of Ruminococcaceae bacterium ASD2818.</title>
        <authorList>
            <person name="Chaplin A.V."/>
            <person name="Sokolova S.R."/>
            <person name="Kochetkova T.O."/>
            <person name="Goltsov A.Y."/>
            <person name="Trofimov D.Y."/>
            <person name="Efimov B.A."/>
        </authorList>
    </citation>
    <scope>NUCLEOTIDE SEQUENCE [LARGE SCALE GENOMIC DNA]</scope>
    <source>
        <strain evidence="2 3">ASD2818</strain>
    </source>
</reference>
<proteinExistence type="predicted"/>
<dbReference type="AlphaFoldDB" id="A0A328UEQ0"/>
<keyword evidence="1" id="KW-0472">Membrane</keyword>
<dbReference type="EMBL" id="QLYR01000001">
    <property type="protein sequence ID" value="RAQ30106.1"/>
    <property type="molecule type" value="Genomic_DNA"/>
</dbReference>
<evidence type="ECO:0000256" key="1">
    <source>
        <dbReference type="SAM" id="Phobius"/>
    </source>
</evidence>
<keyword evidence="3" id="KW-1185">Reference proteome</keyword>
<feature type="transmembrane region" description="Helical" evidence="1">
    <location>
        <begin position="12"/>
        <end position="33"/>
    </location>
</feature>
<name>A0A328UEQ0_9FIRM</name>
<protein>
    <recommendedName>
        <fullName evidence="4">Holin</fullName>
    </recommendedName>
</protein>
<gene>
    <name evidence="2" type="ORF">DPQ25_00935</name>
</gene>
<keyword evidence="1" id="KW-0812">Transmembrane</keyword>
<evidence type="ECO:0008006" key="4">
    <source>
        <dbReference type="Google" id="ProtNLM"/>
    </source>
</evidence>
<evidence type="ECO:0000313" key="2">
    <source>
        <dbReference type="EMBL" id="RAQ30106.1"/>
    </source>
</evidence>